<organism evidence="2 3">
    <name type="scientific">Trichonephila inaurata madagascariensis</name>
    <dbReference type="NCBI Taxonomy" id="2747483"/>
    <lineage>
        <taxon>Eukaryota</taxon>
        <taxon>Metazoa</taxon>
        <taxon>Ecdysozoa</taxon>
        <taxon>Arthropoda</taxon>
        <taxon>Chelicerata</taxon>
        <taxon>Arachnida</taxon>
        <taxon>Araneae</taxon>
        <taxon>Araneomorphae</taxon>
        <taxon>Entelegynae</taxon>
        <taxon>Araneoidea</taxon>
        <taxon>Nephilidae</taxon>
        <taxon>Trichonephila</taxon>
        <taxon>Trichonephila inaurata</taxon>
    </lineage>
</organism>
<gene>
    <name evidence="2" type="ORF">TNIN_99521</name>
</gene>
<dbReference type="EMBL" id="BMAV01011005">
    <property type="protein sequence ID" value="GFY56496.1"/>
    <property type="molecule type" value="Genomic_DNA"/>
</dbReference>
<reference evidence="2" key="1">
    <citation type="submission" date="2020-08" db="EMBL/GenBank/DDBJ databases">
        <title>Multicomponent nature underlies the extraordinary mechanical properties of spider dragline silk.</title>
        <authorList>
            <person name="Kono N."/>
            <person name="Nakamura H."/>
            <person name="Mori M."/>
            <person name="Yoshida Y."/>
            <person name="Ohtoshi R."/>
            <person name="Malay A.D."/>
            <person name="Moran D.A.P."/>
            <person name="Tomita M."/>
            <person name="Numata K."/>
            <person name="Arakawa K."/>
        </authorList>
    </citation>
    <scope>NUCLEOTIDE SEQUENCE</scope>
</reference>
<proteinExistence type="predicted"/>
<evidence type="ECO:0000256" key="1">
    <source>
        <dbReference type="SAM" id="MobiDB-lite"/>
    </source>
</evidence>
<comment type="caution">
    <text evidence="2">The sequence shown here is derived from an EMBL/GenBank/DDBJ whole genome shotgun (WGS) entry which is preliminary data.</text>
</comment>
<feature type="region of interest" description="Disordered" evidence="1">
    <location>
        <begin position="1"/>
        <end position="40"/>
    </location>
</feature>
<dbReference type="Proteomes" id="UP000886998">
    <property type="component" value="Unassembled WGS sequence"/>
</dbReference>
<name>A0A8X6XNP8_9ARAC</name>
<evidence type="ECO:0000313" key="3">
    <source>
        <dbReference type="Proteomes" id="UP000886998"/>
    </source>
</evidence>
<protein>
    <submittedName>
        <fullName evidence="2">Uncharacterized protein</fullName>
    </submittedName>
</protein>
<feature type="non-terminal residue" evidence="2">
    <location>
        <position position="40"/>
    </location>
</feature>
<sequence length="40" mass="4558">MPCVCPEPRPTLTSARPTWRRRDENSTRKMILKEGKGSTA</sequence>
<dbReference type="AlphaFoldDB" id="A0A8X6XNP8"/>
<accession>A0A8X6XNP8</accession>
<feature type="compositionally biased region" description="Basic and acidic residues" evidence="1">
    <location>
        <begin position="20"/>
        <end position="40"/>
    </location>
</feature>
<keyword evidence="3" id="KW-1185">Reference proteome</keyword>
<evidence type="ECO:0000313" key="2">
    <source>
        <dbReference type="EMBL" id="GFY56496.1"/>
    </source>
</evidence>